<keyword evidence="1" id="KW-0472">Membrane</keyword>
<organism evidence="3">
    <name type="scientific">Spironucleus salmonicida</name>
    <dbReference type="NCBI Taxonomy" id="348837"/>
    <lineage>
        <taxon>Eukaryota</taxon>
        <taxon>Metamonada</taxon>
        <taxon>Diplomonadida</taxon>
        <taxon>Hexamitidae</taxon>
        <taxon>Hexamitinae</taxon>
        <taxon>Spironucleus</taxon>
    </lineage>
</organism>
<evidence type="ECO:0000256" key="1">
    <source>
        <dbReference type="SAM" id="Phobius"/>
    </source>
</evidence>
<evidence type="ECO:0000313" key="3">
    <source>
        <dbReference type="EMBL" id="EST42397.1"/>
    </source>
</evidence>
<dbReference type="VEuPathDB" id="GiardiaDB:SS50377_28485"/>
<keyword evidence="2" id="KW-0732">Signal</keyword>
<sequence length="504" mass="55778">MLILTLTLLTPLPSCYTETTTLQVSQPKNMLIIHLTPTANLNCEKLPSAVLVQIKFTNQKLDVQQILTNFLQNSTREIEISVPNLSNYLALSGAEIVISSYSESFTQQIQQVTLTRFAADLIFSDFTVSYDQKTFAARAAFPKNFAGQKISAAELKITTFENSFLLQNSDITELVGSVLEVNFHAPELSGPLYVSGVSYVAFRAVIGGSVQANGEAVTNRLVYKDQPSVGVLDGFSAYSESIFLKLRQSAYFDEVLAGAESVAMLLAVNNDSCALRAEFSAAQFRENILKNANFTANIAKSVFNGTEMQFSACQDVAGRVGTVSAAFTFFDAKKVPINRLSFAAVPLQQICYKNISMELVDSEIVIRGTGVCAQLGDAAVVTILVYATETDYFNDFSEPIAKLNFQLLLQLEIAFRNLTAHEIAQIRQAFHHRILVQRRNGDYYDSFEPVFQFRRRTTLLVYQLGVMVLVAIGNAIIGALSVFCKRRVRVRRLRAAKTINDDVE</sequence>
<keyword evidence="5" id="KW-1185">Reference proteome</keyword>
<name>V6LD48_9EUKA</name>
<feature type="chain" id="PRO_5004748988" evidence="2">
    <location>
        <begin position="18"/>
        <end position="504"/>
    </location>
</feature>
<dbReference type="EMBL" id="AUWU02000009">
    <property type="protein sequence ID" value="KAH0569532.1"/>
    <property type="molecule type" value="Genomic_DNA"/>
</dbReference>
<reference evidence="3 4" key="1">
    <citation type="journal article" date="2014" name="PLoS Genet.">
        <title>The Genome of Spironucleus salmonicida Highlights a Fish Pathogen Adapted to Fluctuating Environments.</title>
        <authorList>
            <person name="Xu F."/>
            <person name="Jerlstrom-Hultqvist J."/>
            <person name="Einarsson E."/>
            <person name="Astvaldsson A."/>
            <person name="Svard S.G."/>
            <person name="Andersson J.O."/>
        </authorList>
    </citation>
    <scope>NUCLEOTIDE SEQUENCE</scope>
    <source>
        <strain evidence="4">ATCC 50377</strain>
    </source>
</reference>
<dbReference type="EMBL" id="KI546161">
    <property type="protein sequence ID" value="EST42397.1"/>
    <property type="molecule type" value="Genomic_DNA"/>
</dbReference>
<feature type="transmembrane region" description="Helical" evidence="1">
    <location>
        <begin position="460"/>
        <end position="484"/>
    </location>
</feature>
<reference evidence="4" key="2">
    <citation type="submission" date="2020-12" db="EMBL/GenBank/DDBJ databases">
        <title>New Spironucleus salmonicida genome in near-complete chromosomes.</title>
        <authorList>
            <person name="Xu F."/>
            <person name="Kurt Z."/>
            <person name="Jimenez-Gonzalez A."/>
            <person name="Astvaldsson A."/>
            <person name="Andersson J.O."/>
            <person name="Svard S.G."/>
        </authorList>
    </citation>
    <scope>NUCLEOTIDE SEQUENCE</scope>
    <source>
        <strain evidence="4">ATCC 50377</strain>
    </source>
</reference>
<keyword evidence="1" id="KW-1133">Transmembrane helix</keyword>
<evidence type="ECO:0000313" key="4">
    <source>
        <dbReference type="EMBL" id="KAH0569532.1"/>
    </source>
</evidence>
<gene>
    <name evidence="3" type="ORF">SS50377_18040</name>
    <name evidence="4" type="ORF">SS50377_28485</name>
</gene>
<proteinExistence type="predicted"/>
<dbReference type="AlphaFoldDB" id="V6LD48"/>
<dbReference type="Proteomes" id="UP000018208">
    <property type="component" value="Unassembled WGS sequence"/>
</dbReference>
<feature type="signal peptide" evidence="2">
    <location>
        <begin position="1"/>
        <end position="17"/>
    </location>
</feature>
<evidence type="ECO:0000256" key="2">
    <source>
        <dbReference type="SAM" id="SignalP"/>
    </source>
</evidence>
<evidence type="ECO:0000313" key="5">
    <source>
        <dbReference type="Proteomes" id="UP000018208"/>
    </source>
</evidence>
<accession>V6LD48</accession>
<protein>
    <submittedName>
        <fullName evidence="3">Uncharacterized protein</fullName>
    </submittedName>
</protein>
<keyword evidence="1" id="KW-0812">Transmembrane</keyword>